<dbReference type="Proteomes" id="UP000241203">
    <property type="component" value="Unassembled WGS sequence"/>
</dbReference>
<reference evidence="2 4" key="2">
    <citation type="submission" date="2018-12" db="EMBL/GenBank/DDBJ databases">
        <authorList>
            <person name="hu s."/>
            <person name="Xu Y."/>
            <person name="Xu B."/>
            <person name="Li F."/>
        </authorList>
    </citation>
    <scope>NUCLEOTIDE SEQUENCE [LARGE SCALE GENOMIC DNA]</scope>
    <source>
        <strain evidence="2 4">KSW2-17</strain>
    </source>
</reference>
<dbReference type="RefSeq" id="WP_106562045.1">
    <property type="nucleotide sequence ID" value="NZ_PYAU01000001.1"/>
</dbReference>
<evidence type="ECO:0000313" key="4">
    <source>
        <dbReference type="Proteomes" id="UP000268291"/>
    </source>
</evidence>
<organism evidence="1 3">
    <name type="scientific">Labedella gwakjiensis</name>
    <dbReference type="NCBI Taxonomy" id="390269"/>
    <lineage>
        <taxon>Bacteria</taxon>
        <taxon>Bacillati</taxon>
        <taxon>Actinomycetota</taxon>
        <taxon>Actinomycetes</taxon>
        <taxon>Micrococcales</taxon>
        <taxon>Microbacteriaceae</taxon>
        <taxon>Labedella</taxon>
    </lineage>
</organism>
<comment type="caution">
    <text evidence="1">The sequence shown here is derived from an EMBL/GenBank/DDBJ whole genome shotgun (WGS) entry which is preliminary data.</text>
</comment>
<dbReference type="Proteomes" id="UP000268291">
    <property type="component" value="Unassembled WGS sequence"/>
</dbReference>
<keyword evidence="4" id="KW-1185">Reference proteome</keyword>
<dbReference type="AlphaFoldDB" id="A0A2P8GS76"/>
<dbReference type="EMBL" id="PYAU01000001">
    <property type="protein sequence ID" value="PSL36811.1"/>
    <property type="molecule type" value="Genomic_DNA"/>
</dbReference>
<evidence type="ECO:0000313" key="3">
    <source>
        <dbReference type="Proteomes" id="UP000241203"/>
    </source>
</evidence>
<evidence type="ECO:0000313" key="2">
    <source>
        <dbReference type="EMBL" id="RUQ84319.1"/>
    </source>
</evidence>
<dbReference type="EMBL" id="RZGY01000003">
    <property type="protein sequence ID" value="RUQ84319.1"/>
    <property type="molecule type" value="Genomic_DNA"/>
</dbReference>
<name>A0A2P8GS76_9MICO</name>
<evidence type="ECO:0000313" key="1">
    <source>
        <dbReference type="EMBL" id="PSL36811.1"/>
    </source>
</evidence>
<reference evidence="1 3" key="1">
    <citation type="submission" date="2018-03" db="EMBL/GenBank/DDBJ databases">
        <title>Genomic Encyclopedia of Archaeal and Bacterial Type Strains, Phase II (KMG-II): from individual species to whole genera.</title>
        <authorList>
            <person name="Goeker M."/>
        </authorList>
    </citation>
    <scope>NUCLEOTIDE SEQUENCE [LARGE SCALE GENOMIC DNA]</scope>
    <source>
        <strain evidence="1 3">DSM 21548</strain>
    </source>
</reference>
<protein>
    <submittedName>
        <fullName evidence="1">Uncharacterized protein</fullName>
    </submittedName>
</protein>
<gene>
    <name evidence="1" type="ORF">CLV49_0409</name>
    <name evidence="2" type="ORF">ELQ93_16025</name>
</gene>
<sequence>MQRIFYSNDSVVTGTEIAKTLLEYAAALARNVSSATVTIPVRREDGAITRATLLIGPASQLIAEDEEDAGEELQDDILVAKMKASTAALGAPRAVSARAAATTADEIAVNVNDDLSTL</sequence>
<dbReference type="OrthoDB" id="5119511at2"/>
<proteinExistence type="predicted"/>
<accession>A0A2P8GS76</accession>